<feature type="region of interest" description="Disordered" evidence="1">
    <location>
        <begin position="1"/>
        <end position="38"/>
    </location>
</feature>
<dbReference type="SMART" id="SM00065">
    <property type="entry name" value="GAF"/>
    <property type="match status" value="1"/>
</dbReference>
<feature type="domain" description="GAF" evidence="2">
    <location>
        <begin position="519"/>
        <end position="662"/>
    </location>
</feature>
<protein>
    <recommendedName>
        <fullName evidence="2">GAF domain-containing protein</fullName>
    </recommendedName>
</protein>
<dbReference type="AlphaFoldDB" id="A0AAD5M631"/>
<evidence type="ECO:0000313" key="4">
    <source>
        <dbReference type="Proteomes" id="UP001209570"/>
    </source>
</evidence>
<accession>A0AAD5M631</accession>
<evidence type="ECO:0000256" key="1">
    <source>
        <dbReference type="SAM" id="MobiDB-lite"/>
    </source>
</evidence>
<keyword evidence="4" id="KW-1185">Reference proteome</keyword>
<dbReference type="InterPro" id="IPR003018">
    <property type="entry name" value="GAF"/>
</dbReference>
<evidence type="ECO:0000313" key="3">
    <source>
        <dbReference type="EMBL" id="KAJ0403453.1"/>
    </source>
</evidence>
<dbReference type="Pfam" id="PF13185">
    <property type="entry name" value="GAF_2"/>
    <property type="match status" value="1"/>
</dbReference>
<dbReference type="Gene3D" id="3.30.450.40">
    <property type="match status" value="1"/>
</dbReference>
<dbReference type="Gene3D" id="3.30.40.10">
    <property type="entry name" value="Zinc/RING finger domain, C3HC4 (zinc finger)"/>
    <property type="match status" value="1"/>
</dbReference>
<sequence length="669" mass="74249">MGRLRNRFSHAVRPLTDSSDDEDYCQPTHAPAELPESRPVRLSDRRLNALAAETAGAVQWNRLGEVGPAGWQWLENANGFAIYTRREAERFAVLAVGVVPCSVREVLALLHATETNEHVQKMEAFCGPAFRHGAVVHDVNVDAVADSVPILEPATDSKLMQLCVKTATFAGKRGCFARPEEWCYLDALYASSCGQAFEKTMTSLRGRDVFEGRSPERTRSLENMIMAYKVQPEPGDGDTSPPASRVHFFGELFTPRHFGLRMPSFRHTASGKSMKHRLLDTARRCNRLMTLVRRRRLGVQVLIDRTRLLPPTNVPCVNCQRHLLLAKQCRLCGNGVCEDCSAKYERARVSRGRQRLRLEMVRVCKPCMNRVDRADYEDLSAPQSPAIARDAPGAKSPAAILTELLHDALHNAPSPHRKTSVMNVIKHVLDREQMDSNSSASMPRPASVLLTEEDHLLALKTRLKVPVVPADQCELSNEEGRAYLLTPGDRADVEMASPIPPNDAQRNEAVRRLGVRDNGPNEELNIICDLAVKELQCFAAMITIVEEHEMFIASCTVPGFTGTAFSRAKSFCCHTVMDPRPNLVPNVRGDIRFHPIPPVQRLGVSYYCGFPLKMADGSIVGSLCFIDRKNRQLTESQFAALERLADTASRVLQARQGKLDAGAGPARAH</sequence>
<reference evidence="3" key="1">
    <citation type="submission" date="2021-12" db="EMBL/GenBank/DDBJ databases">
        <title>Prjna785345.</title>
        <authorList>
            <person name="Rujirawat T."/>
            <person name="Krajaejun T."/>
        </authorList>
    </citation>
    <scope>NUCLEOTIDE SEQUENCE</scope>
    <source>
        <strain evidence="3">Pi057C3</strain>
    </source>
</reference>
<evidence type="ECO:0000259" key="2">
    <source>
        <dbReference type="SMART" id="SM00065"/>
    </source>
</evidence>
<dbReference type="Proteomes" id="UP001209570">
    <property type="component" value="Unassembled WGS sequence"/>
</dbReference>
<dbReference type="PANTHER" id="PTHR43102:SF2">
    <property type="entry name" value="GAF DOMAIN-CONTAINING PROTEIN"/>
    <property type="match status" value="1"/>
</dbReference>
<dbReference type="SUPFAM" id="SSF55781">
    <property type="entry name" value="GAF domain-like"/>
    <property type="match status" value="1"/>
</dbReference>
<dbReference type="EMBL" id="JAKCXM010000081">
    <property type="protein sequence ID" value="KAJ0403453.1"/>
    <property type="molecule type" value="Genomic_DNA"/>
</dbReference>
<dbReference type="SUPFAM" id="SSF57903">
    <property type="entry name" value="FYVE/PHD zinc finger"/>
    <property type="match status" value="1"/>
</dbReference>
<comment type="caution">
    <text evidence="3">The sequence shown here is derived from an EMBL/GenBank/DDBJ whole genome shotgun (WGS) entry which is preliminary data.</text>
</comment>
<feature type="compositionally biased region" description="Basic residues" evidence="1">
    <location>
        <begin position="1"/>
        <end position="10"/>
    </location>
</feature>
<dbReference type="InterPro" id="IPR011011">
    <property type="entry name" value="Znf_FYVE_PHD"/>
</dbReference>
<gene>
    <name evidence="3" type="ORF">P43SY_001561</name>
</gene>
<name>A0AAD5M631_PYTIN</name>
<dbReference type="PANTHER" id="PTHR43102">
    <property type="entry name" value="SLR1143 PROTEIN"/>
    <property type="match status" value="1"/>
</dbReference>
<organism evidence="3 4">
    <name type="scientific">Pythium insidiosum</name>
    <name type="common">Pythiosis disease agent</name>
    <dbReference type="NCBI Taxonomy" id="114742"/>
    <lineage>
        <taxon>Eukaryota</taxon>
        <taxon>Sar</taxon>
        <taxon>Stramenopiles</taxon>
        <taxon>Oomycota</taxon>
        <taxon>Peronosporomycetes</taxon>
        <taxon>Pythiales</taxon>
        <taxon>Pythiaceae</taxon>
        <taxon>Pythium</taxon>
    </lineage>
</organism>
<dbReference type="InterPro" id="IPR013083">
    <property type="entry name" value="Znf_RING/FYVE/PHD"/>
</dbReference>
<proteinExistence type="predicted"/>
<dbReference type="InterPro" id="IPR029016">
    <property type="entry name" value="GAF-like_dom_sf"/>
</dbReference>